<keyword evidence="2" id="KW-1185">Reference proteome</keyword>
<organism evidence="1 2">
    <name type="scientific">Coniophora puteana (strain RWD-64-598)</name>
    <name type="common">Brown rot fungus</name>
    <dbReference type="NCBI Taxonomy" id="741705"/>
    <lineage>
        <taxon>Eukaryota</taxon>
        <taxon>Fungi</taxon>
        <taxon>Dikarya</taxon>
        <taxon>Basidiomycota</taxon>
        <taxon>Agaricomycotina</taxon>
        <taxon>Agaricomycetes</taxon>
        <taxon>Agaricomycetidae</taxon>
        <taxon>Boletales</taxon>
        <taxon>Coniophorineae</taxon>
        <taxon>Coniophoraceae</taxon>
        <taxon>Coniophora</taxon>
    </lineage>
</organism>
<evidence type="ECO:0000313" key="1">
    <source>
        <dbReference type="EMBL" id="EIW79372.1"/>
    </source>
</evidence>
<dbReference type="EMBL" id="JH711581">
    <property type="protein sequence ID" value="EIW79372.1"/>
    <property type="molecule type" value="Genomic_DNA"/>
</dbReference>
<name>A0A5M3MJI4_CONPW</name>
<comment type="caution">
    <text evidence="1">The sequence shown here is derived from an EMBL/GenBank/DDBJ whole genome shotgun (WGS) entry which is preliminary data.</text>
</comment>
<dbReference type="Proteomes" id="UP000053558">
    <property type="component" value="Unassembled WGS sequence"/>
</dbReference>
<dbReference type="GeneID" id="19205706"/>
<reference evidence="2" key="1">
    <citation type="journal article" date="2012" name="Science">
        <title>The Paleozoic origin of enzymatic lignin decomposition reconstructed from 31 fungal genomes.</title>
        <authorList>
            <person name="Floudas D."/>
            <person name="Binder M."/>
            <person name="Riley R."/>
            <person name="Barry K."/>
            <person name="Blanchette R.A."/>
            <person name="Henrissat B."/>
            <person name="Martinez A.T."/>
            <person name="Otillar R."/>
            <person name="Spatafora J.W."/>
            <person name="Yadav J.S."/>
            <person name="Aerts A."/>
            <person name="Benoit I."/>
            <person name="Boyd A."/>
            <person name="Carlson A."/>
            <person name="Copeland A."/>
            <person name="Coutinho P.M."/>
            <person name="de Vries R.P."/>
            <person name="Ferreira P."/>
            <person name="Findley K."/>
            <person name="Foster B."/>
            <person name="Gaskell J."/>
            <person name="Glotzer D."/>
            <person name="Gorecki P."/>
            <person name="Heitman J."/>
            <person name="Hesse C."/>
            <person name="Hori C."/>
            <person name="Igarashi K."/>
            <person name="Jurgens J.A."/>
            <person name="Kallen N."/>
            <person name="Kersten P."/>
            <person name="Kohler A."/>
            <person name="Kuees U."/>
            <person name="Kumar T.K.A."/>
            <person name="Kuo A."/>
            <person name="LaButti K."/>
            <person name="Larrondo L.F."/>
            <person name="Lindquist E."/>
            <person name="Ling A."/>
            <person name="Lombard V."/>
            <person name="Lucas S."/>
            <person name="Lundell T."/>
            <person name="Martin R."/>
            <person name="McLaughlin D.J."/>
            <person name="Morgenstern I."/>
            <person name="Morin E."/>
            <person name="Murat C."/>
            <person name="Nagy L.G."/>
            <person name="Nolan M."/>
            <person name="Ohm R.A."/>
            <person name="Patyshakuliyeva A."/>
            <person name="Rokas A."/>
            <person name="Ruiz-Duenas F.J."/>
            <person name="Sabat G."/>
            <person name="Salamov A."/>
            <person name="Samejima M."/>
            <person name="Schmutz J."/>
            <person name="Slot J.C."/>
            <person name="St John F."/>
            <person name="Stenlid J."/>
            <person name="Sun H."/>
            <person name="Sun S."/>
            <person name="Syed K."/>
            <person name="Tsang A."/>
            <person name="Wiebenga A."/>
            <person name="Young D."/>
            <person name="Pisabarro A."/>
            <person name="Eastwood D.C."/>
            <person name="Martin F."/>
            <person name="Cullen D."/>
            <person name="Grigoriev I.V."/>
            <person name="Hibbett D.S."/>
        </authorList>
    </citation>
    <scope>NUCLEOTIDE SEQUENCE [LARGE SCALE GENOMIC DNA]</scope>
    <source>
        <strain evidence="2">RWD-64-598 SS2</strain>
    </source>
</reference>
<dbReference type="RefSeq" id="XP_007771018.1">
    <property type="nucleotide sequence ID" value="XM_007772828.1"/>
</dbReference>
<dbReference type="KEGG" id="cput:CONPUDRAFT_167127"/>
<gene>
    <name evidence="1" type="ORF">CONPUDRAFT_167127</name>
</gene>
<dbReference type="AlphaFoldDB" id="A0A5M3MJI4"/>
<proteinExistence type="predicted"/>
<sequence length="85" mass="9818">MVYETSQRVHYPAEDSVRWIVEPKPVRSTRVSATKIIERQIIRAWKKVTGAAHKQPRASFLPHDFVLVTAAARRRSIMHAAARRE</sequence>
<evidence type="ECO:0000313" key="2">
    <source>
        <dbReference type="Proteomes" id="UP000053558"/>
    </source>
</evidence>
<dbReference type="OrthoDB" id="2864141at2759"/>
<accession>A0A5M3MJI4</accession>
<protein>
    <submittedName>
        <fullName evidence="1">Uncharacterized protein</fullName>
    </submittedName>
</protein>